<dbReference type="PANTHER" id="PTHR46118:SF4">
    <property type="entry name" value="PROTEIN ABHD11"/>
    <property type="match status" value="1"/>
</dbReference>
<evidence type="ECO:0000259" key="2">
    <source>
        <dbReference type="Pfam" id="PF00561"/>
    </source>
</evidence>
<accession>A0A2A7U132</accession>
<dbReference type="SUPFAM" id="SSF53474">
    <property type="entry name" value="alpha/beta-Hydrolases"/>
    <property type="match status" value="1"/>
</dbReference>
<comment type="caution">
    <text evidence="3">The sequence shown here is derived from an EMBL/GenBank/DDBJ whole genome shotgun (WGS) entry which is preliminary data.</text>
</comment>
<dbReference type="EMBL" id="PDDV01000013">
    <property type="protein sequence ID" value="PEH71943.1"/>
    <property type="molecule type" value="Genomic_DNA"/>
</dbReference>
<protein>
    <submittedName>
        <fullName evidence="3">Alpha/beta hydrolase</fullName>
    </submittedName>
</protein>
<keyword evidence="1 3" id="KW-0378">Hydrolase</keyword>
<sequence length="263" mass="29930">MMILHLNHQLHPAQQTRRYPPLLLIHGLFGSLDNLGLLARELKRDRDVLQVDLRNHGLSGHTPQMSYDLMAEDLAALIAHYDLAPMDIIGHSMGGKAAMRLALRHPQQVRRLAVLDMAPVAYPTRRHDAVFAALYAVEEAAVETRPQAAAILRRYLQSEGVVQFLLKSFHRGQWRFNLPALDQHYPAILGWDEQPPHPGDTLFIKGADSPYLLDDYRPAILRQFPHARAHVIYGTGHWLHAEQPEKVLHVLHRFLDTPDEASR</sequence>
<feature type="domain" description="AB hydrolase-1" evidence="2">
    <location>
        <begin position="20"/>
        <end position="243"/>
    </location>
</feature>
<dbReference type="InterPro" id="IPR029058">
    <property type="entry name" value="AB_hydrolase_fold"/>
</dbReference>
<evidence type="ECO:0000313" key="3">
    <source>
        <dbReference type="EMBL" id="PEH71943.1"/>
    </source>
</evidence>
<gene>
    <name evidence="3" type="ORF">CRM76_08430</name>
</gene>
<dbReference type="OrthoDB" id="9808398at2"/>
<dbReference type="InterPro" id="IPR000073">
    <property type="entry name" value="AB_hydrolase_1"/>
</dbReference>
<dbReference type="PRINTS" id="PR00111">
    <property type="entry name" value="ABHYDROLASE"/>
</dbReference>
<evidence type="ECO:0000313" key="4">
    <source>
        <dbReference type="Proteomes" id="UP000219788"/>
    </source>
</evidence>
<evidence type="ECO:0000256" key="1">
    <source>
        <dbReference type="ARBA" id="ARBA00022801"/>
    </source>
</evidence>
<dbReference type="Proteomes" id="UP000219788">
    <property type="component" value="Unassembled WGS sequence"/>
</dbReference>
<dbReference type="Gene3D" id="3.40.50.1820">
    <property type="entry name" value="alpha/beta hydrolase"/>
    <property type="match status" value="1"/>
</dbReference>
<dbReference type="AlphaFoldDB" id="A0A2A7U132"/>
<dbReference type="STRING" id="636.AAW15_04155"/>
<dbReference type="GO" id="GO:0016787">
    <property type="term" value="F:hydrolase activity"/>
    <property type="evidence" value="ECO:0007669"/>
    <property type="project" value="UniProtKB-KW"/>
</dbReference>
<dbReference type="PANTHER" id="PTHR46118">
    <property type="entry name" value="PROTEIN ABHD11"/>
    <property type="match status" value="1"/>
</dbReference>
<reference evidence="4" key="1">
    <citation type="submission" date="2017-09" db="EMBL/GenBank/DDBJ databases">
        <title>FDA dAtabase for Regulatory Grade micrObial Sequences (FDA-ARGOS): Supporting development and validation of Infectious Disease Dx tests.</title>
        <authorList>
            <person name="Goldberg B."/>
            <person name="Campos J."/>
            <person name="Tallon L."/>
            <person name="Sadzewicz L."/>
            <person name="Ott S."/>
            <person name="Zhao X."/>
            <person name="Nagaraj S."/>
            <person name="Vavikolanu K."/>
            <person name="Aluvathingal J."/>
            <person name="Nadendla S."/>
            <person name="Geyer C."/>
            <person name="Sichtig H."/>
        </authorList>
    </citation>
    <scope>NUCLEOTIDE SEQUENCE [LARGE SCALE GENOMIC DNA]</scope>
    <source>
        <strain evidence="4">FDAARGOS_370</strain>
    </source>
</reference>
<name>A0A2A7U132_EDWTA</name>
<organism evidence="3 4">
    <name type="scientific">Edwardsiella tarda</name>
    <dbReference type="NCBI Taxonomy" id="636"/>
    <lineage>
        <taxon>Bacteria</taxon>
        <taxon>Pseudomonadati</taxon>
        <taxon>Pseudomonadota</taxon>
        <taxon>Gammaproteobacteria</taxon>
        <taxon>Enterobacterales</taxon>
        <taxon>Hafniaceae</taxon>
        <taxon>Edwardsiella</taxon>
    </lineage>
</organism>
<dbReference type="Pfam" id="PF00561">
    <property type="entry name" value="Abhydrolase_1"/>
    <property type="match status" value="1"/>
</dbReference>
<proteinExistence type="predicted"/>